<dbReference type="SMART" id="SM00724">
    <property type="entry name" value="TLC"/>
    <property type="match status" value="1"/>
</dbReference>
<evidence type="ECO:0000256" key="1">
    <source>
        <dbReference type="ARBA" id="ARBA00004141"/>
    </source>
</evidence>
<sequence>MITTTTMTTKTYFSTYNFEQMLNIKFDPTFLPVAATSFTLFIFLYKVINPILSNLLIKDYKNFTDGQKIDWSTRINSSINSLTVGIICIYMMIADHGLEANPLLYKSYLLKTNLCIVIGYLLSDTAINIIHYKKIGDPFSMAHHLVSVYAFVHVLTLNVMPYFANFRLLAELSTPLVNIRWVLDTLKFSKTSKAFVFNGLFMTLVFFFVRILAMPIYWWKVYTVAITPLWTHMGHFRFVLIIVCSVLDIINLYWFSKMVRGCSRIIRAVYGKKHG</sequence>
<dbReference type="InterPro" id="IPR006634">
    <property type="entry name" value="TLC-dom"/>
</dbReference>
<dbReference type="InterPro" id="IPR050846">
    <property type="entry name" value="TLCD"/>
</dbReference>
<dbReference type="GO" id="GO:0016020">
    <property type="term" value="C:membrane"/>
    <property type="evidence" value="ECO:0007669"/>
    <property type="project" value="UniProtKB-SubCell"/>
</dbReference>
<comment type="subcellular location">
    <subcellularLocation>
        <location evidence="1">Membrane</location>
        <topology evidence="1">Multi-pass membrane protein</topology>
    </subcellularLocation>
</comment>
<feature type="transmembrane region" description="Helical" evidence="6">
    <location>
        <begin position="73"/>
        <end position="93"/>
    </location>
</feature>
<evidence type="ECO:0000313" key="9">
    <source>
        <dbReference type="EMBL" id="CAF1686197.1"/>
    </source>
</evidence>
<feature type="transmembrane region" description="Helical" evidence="6">
    <location>
        <begin position="195"/>
        <end position="218"/>
    </location>
</feature>
<keyword evidence="3 6" id="KW-1133">Transmembrane helix</keyword>
<evidence type="ECO:0000256" key="3">
    <source>
        <dbReference type="ARBA" id="ARBA00022989"/>
    </source>
</evidence>
<evidence type="ECO:0000313" key="14">
    <source>
        <dbReference type="Proteomes" id="UP000663855"/>
    </source>
</evidence>
<dbReference type="EMBL" id="CAJNRE010015961">
    <property type="protein sequence ID" value="CAF2142473.1"/>
    <property type="molecule type" value="Genomic_DNA"/>
</dbReference>
<keyword evidence="4 5" id="KW-0472">Membrane</keyword>
<evidence type="ECO:0000259" key="7">
    <source>
        <dbReference type="PROSITE" id="PS50922"/>
    </source>
</evidence>
<evidence type="ECO:0000256" key="2">
    <source>
        <dbReference type="ARBA" id="ARBA00022692"/>
    </source>
</evidence>
<dbReference type="Proteomes" id="UP000663855">
    <property type="component" value="Unassembled WGS sequence"/>
</dbReference>
<dbReference type="EMBL" id="CAJOBI010003030">
    <property type="protein sequence ID" value="CAF3953826.1"/>
    <property type="molecule type" value="Genomic_DNA"/>
</dbReference>
<dbReference type="EMBL" id="CAJOBF010000293">
    <property type="protein sequence ID" value="CAF3792436.1"/>
    <property type="molecule type" value="Genomic_DNA"/>
</dbReference>
<name>A0A814S4S1_9BILA</name>
<dbReference type="Proteomes" id="UP000681967">
    <property type="component" value="Unassembled WGS sequence"/>
</dbReference>
<dbReference type="PANTHER" id="PTHR13439">
    <property type="entry name" value="CT120 PROTEIN"/>
    <property type="match status" value="1"/>
</dbReference>
<dbReference type="Proteomes" id="UP000663824">
    <property type="component" value="Unassembled WGS sequence"/>
</dbReference>
<evidence type="ECO:0000313" key="13">
    <source>
        <dbReference type="EMBL" id="CAF3953826.1"/>
    </source>
</evidence>
<accession>A0A814S4S1</accession>
<dbReference type="GO" id="GO:0055088">
    <property type="term" value="P:lipid homeostasis"/>
    <property type="evidence" value="ECO:0007669"/>
    <property type="project" value="TreeGrafter"/>
</dbReference>
<dbReference type="Proteomes" id="UP000676336">
    <property type="component" value="Unassembled WGS sequence"/>
</dbReference>
<evidence type="ECO:0000313" key="8">
    <source>
        <dbReference type="EMBL" id="CAF1143216.1"/>
    </source>
</evidence>
<dbReference type="EMBL" id="CAJNOV010003503">
    <property type="protein sequence ID" value="CAF1143216.1"/>
    <property type="molecule type" value="Genomic_DNA"/>
</dbReference>
<protein>
    <recommendedName>
        <fullName evidence="7">TLC domain-containing protein</fullName>
    </recommendedName>
</protein>
<gene>
    <name evidence="12" type="ORF">BYL167_LOCUS4949</name>
    <name evidence="8" type="ORF">CJN711_LOCUS9152</name>
    <name evidence="9" type="ORF">KQP761_LOCUS38634</name>
    <name evidence="10" type="ORF">MBJ925_LOCUS29771</name>
    <name evidence="13" type="ORF">SMN809_LOCUS9403</name>
    <name evidence="11" type="ORF">UXM345_LOCUS4314</name>
</gene>
<dbReference type="PANTHER" id="PTHR13439:SF0">
    <property type="entry name" value="TOPOISOMERASE I DAMAGE AFFECTED PROTEIN 4"/>
    <property type="match status" value="1"/>
</dbReference>
<dbReference type="PROSITE" id="PS50922">
    <property type="entry name" value="TLC"/>
    <property type="match status" value="1"/>
</dbReference>
<dbReference type="EMBL" id="CAJNOW010022040">
    <property type="protein sequence ID" value="CAF1686197.1"/>
    <property type="molecule type" value="Genomic_DNA"/>
</dbReference>
<evidence type="ECO:0000313" key="12">
    <source>
        <dbReference type="EMBL" id="CAF3835312.1"/>
    </source>
</evidence>
<dbReference type="Pfam" id="PF03798">
    <property type="entry name" value="TRAM_LAG1_CLN8"/>
    <property type="match status" value="1"/>
</dbReference>
<dbReference type="EMBL" id="CAJOBH010001095">
    <property type="protein sequence ID" value="CAF3835312.1"/>
    <property type="molecule type" value="Genomic_DNA"/>
</dbReference>
<evidence type="ECO:0000313" key="11">
    <source>
        <dbReference type="EMBL" id="CAF3792436.1"/>
    </source>
</evidence>
<evidence type="ECO:0000313" key="10">
    <source>
        <dbReference type="EMBL" id="CAF2142473.1"/>
    </source>
</evidence>
<reference evidence="8" key="1">
    <citation type="submission" date="2021-02" db="EMBL/GenBank/DDBJ databases">
        <authorList>
            <person name="Nowell W R."/>
        </authorList>
    </citation>
    <scope>NUCLEOTIDE SEQUENCE</scope>
</reference>
<feature type="transmembrane region" description="Helical" evidence="6">
    <location>
        <begin position="142"/>
        <end position="160"/>
    </location>
</feature>
<dbReference type="Proteomes" id="UP000663834">
    <property type="component" value="Unassembled WGS sequence"/>
</dbReference>
<evidence type="ECO:0000256" key="4">
    <source>
        <dbReference type="ARBA" id="ARBA00023136"/>
    </source>
</evidence>
<organism evidence="8 14">
    <name type="scientific">Rotaria magnacalcarata</name>
    <dbReference type="NCBI Taxonomy" id="392030"/>
    <lineage>
        <taxon>Eukaryota</taxon>
        <taxon>Metazoa</taxon>
        <taxon>Spiralia</taxon>
        <taxon>Gnathifera</taxon>
        <taxon>Rotifera</taxon>
        <taxon>Eurotatoria</taxon>
        <taxon>Bdelloidea</taxon>
        <taxon>Philodinida</taxon>
        <taxon>Philodinidae</taxon>
        <taxon>Rotaria</taxon>
    </lineage>
</organism>
<proteinExistence type="predicted"/>
<keyword evidence="2 5" id="KW-0812">Transmembrane</keyword>
<evidence type="ECO:0000256" key="5">
    <source>
        <dbReference type="PROSITE-ProRule" id="PRU00205"/>
    </source>
</evidence>
<dbReference type="OrthoDB" id="10266980at2759"/>
<feature type="transmembrane region" description="Helical" evidence="6">
    <location>
        <begin position="108"/>
        <end position="130"/>
    </location>
</feature>
<evidence type="ECO:0000256" key="6">
    <source>
        <dbReference type="SAM" id="Phobius"/>
    </source>
</evidence>
<feature type="domain" description="TLC" evidence="7">
    <location>
        <begin position="66"/>
        <end position="267"/>
    </location>
</feature>
<dbReference type="GO" id="GO:0005783">
    <property type="term" value="C:endoplasmic reticulum"/>
    <property type="evidence" value="ECO:0007669"/>
    <property type="project" value="TreeGrafter"/>
</dbReference>
<feature type="transmembrane region" description="Helical" evidence="6">
    <location>
        <begin position="30"/>
        <end position="52"/>
    </location>
</feature>
<dbReference type="Proteomes" id="UP000663842">
    <property type="component" value="Unassembled WGS sequence"/>
</dbReference>
<comment type="caution">
    <text evidence="8">The sequence shown here is derived from an EMBL/GenBank/DDBJ whole genome shotgun (WGS) entry which is preliminary data.</text>
</comment>
<feature type="transmembrane region" description="Helical" evidence="6">
    <location>
        <begin position="238"/>
        <end position="255"/>
    </location>
</feature>
<dbReference type="AlphaFoldDB" id="A0A814S4S1"/>